<dbReference type="PANTHER" id="PTHR43201:SF30">
    <property type="entry name" value="AMP-DEPENDENT SYNTHETASE_LIGASE DOMAIN-CONTAINING PROTEIN"/>
    <property type="match status" value="1"/>
</dbReference>
<dbReference type="Gene3D" id="3.40.50.12780">
    <property type="entry name" value="N-terminal domain of ligase-like"/>
    <property type="match status" value="1"/>
</dbReference>
<dbReference type="PANTHER" id="PTHR43201">
    <property type="entry name" value="ACYL-COA SYNTHETASE"/>
    <property type="match status" value="1"/>
</dbReference>
<comment type="caution">
    <text evidence="3">The sequence shown here is derived from an EMBL/GenBank/DDBJ whole genome shotgun (WGS) entry which is preliminary data.</text>
</comment>
<dbReference type="Pfam" id="PF13193">
    <property type="entry name" value="AMP-binding_C"/>
    <property type="match status" value="1"/>
</dbReference>
<dbReference type="InterPro" id="IPR025110">
    <property type="entry name" value="AMP-bd_C"/>
</dbReference>
<reference evidence="3 4" key="1">
    <citation type="submission" date="2024-06" db="EMBL/GenBank/DDBJ databases">
        <title>Complete genome of Phlyctema vagabunda strain 19-DSS-EL-015.</title>
        <authorList>
            <person name="Fiorenzani C."/>
        </authorList>
    </citation>
    <scope>NUCLEOTIDE SEQUENCE [LARGE SCALE GENOMIC DNA]</scope>
    <source>
        <strain evidence="3 4">19-DSS-EL-015</strain>
    </source>
</reference>
<keyword evidence="4" id="KW-1185">Reference proteome</keyword>
<dbReference type="Pfam" id="PF00501">
    <property type="entry name" value="AMP-binding"/>
    <property type="match status" value="1"/>
</dbReference>
<dbReference type="InterPro" id="IPR042099">
    <property type="entry name" value="ANL_N_sf"/>
</dbReference>
<dbReference type="SUPFAM" id="SSF56801">
    <property type="entry name" value="Acetyl-CoA synthetase-like"/>
    <property type="match status" value="1"/>
</dbReference>
<evidence type="ECO:0000313" key="4">
    <source>
        <dbReference type="Proteomes" id="UP001629113"/>
    </source>
</evidence>
<evidence type="ECO:0000259" key="1">
    <source>
        <dbReference type="Pfam" id="PF00501"/>
    </source>
</evidence>
<accession>A0ABR4PEG3</accession>
<name>A0ABR4PEG3_9HELO</name>
<gene>
    <name evidence="3" type="ORF">PVAG01_05838</name>
</gene>
<sequence length="598" mass="65418">MVKSDRAWVKGPTDVPLLQVTIAERLYTISREFPDATAIKTPTCLLSYRELDRRSEALAIRLADLGIGTGDRVAISLGNNAQYAVICYACFKIGVVVVPLNPAYMAAQVISALNHISASCFVVSTEVALPYKPRRSTSSLLDEVLGDSDGPSSFSSNIKSLQQVLLVDNSTGRINLFDFRFTALYDALIATTSGELFTPRKGLTEADLATIQFTSGTTSSPKAACLSHHNVLNNAILVGRGMQITERDVICCPPPLYHCFGLVLGLLTAMNYGACLVLPSEAFDADAIRKSIIEDRPTALYGVPTMFIAELELFSKTNFQSQDLLHLRTGVIGGSPIPPSLRHTLHEKLNLTDLASCYGLTESSPIVCMTVPSDSEGHKLSTVGRVLPHTSIRIVARDDPAHVLAYGEKGELCISGYGVMQRYWEDPSRTSDALFIEEDDLKQQIWLKSGDEAIINEDGFISITGRIKDIIIRGGENIYPPEIENAILQCPGVGNVSVIGISDDRYGEVIGAFIVVKNGWVTDATEGWEAKVKGDREVQWPRLTAEAIKTWVQDRLSKMLVPKHVFWIDSMPLTASGKIEKYKLKELGMHLVASGRKL</sequence>
<dbReference type="PROSITE" id="PS00455">
    <property type="entry name" value="AMP_BINDING"/>
    <property type="match status" value="1"/>
</dbReference>
<dbReference type="InterPro" id="IPR045851">
    <property type="entry name" value="AMP-bd_C_sf"/>
</dbReference>
<dbReference type="Gene3D" id="3.30.300.30">
    <property type="match status" value="1"/>
</dbReference>
<feature type="domain" description="AMP-binding enzyme C-terminal" evidence="2">
    <location>
        <begin position="482"/>
        <end position="578"/>
    </location>
</feature>
<organism evidence="3 4">
    <name type="scientific">Phlyctema vagabunda</name>
    <dbReference type="NCBI Taxonomy" id="108571"/>
    <lineage>
        <taxon>Eukaryota</taxon>
        <taxon>Fungi</taxon>
        <taxon>Dikarya</taxon>
        <taxon>Ascomycota</taxon>
        <taxon>Pezizomycotina</taxon>
        <taxon>Leotiomycetes</taxon>
        <taxon>Helotiales</taxon>
        <taxon>Dermateaceae</taxon>
        <taxon>Phlyctema</taxon>
    </lineage>
</organism>
<dbReference type="EMBL" id="JBFCZG010000005">
    <property type="protein sequence ID" value="KAL3421682.1"/>
    <property type="molecule type" value="Genomic_DNA"/>
</dbReference>
<protein>
    <submittedName>
        <fullName evidence="3">Amp-binding enzyme</fullName>
    </submittedName>
</protein>
<dbReference type="InterPro" id="IPR020845">
    <property type="entry name" value="AMP-binding_CS"/>
</dbReference>
<evidence type="ECO:0000313" key="3">
    <source>
        <dbReference type="EMBL" id="KAL3421682.1"/>
    </source>
</evidence>
<dbReference type="InterPro" id="IPR000873">
    <property type="entry name" value="AMP-dep_synth/lig_dom"/>
</dbReference>
<feature type="domain" description="AMP-dependent synthetase/ligase" evidence="1">
    <location>
        <begin position="31"/>
        <end position="424"/>
    </location>
</feature>
<evidence type="ECO:0000259" key="2">
    <source>
        <dbReference type="Pfam" id="PF13193"/>
    </source>
</evidence>
<proteinExistence type="predicted"/>
<dbReference type="Proteomes" id="UP001629113">
    <property type="component" value="Unassembled WGS sequence"/>
</dbReference>